<keyword evidence="1" id="KW-0677">Repeat</keyword>
<dbReference type="Proteomes" id="UP000601435">
    <property type="component" value="Unassembled WGS sequence"/>
</dbReference>
<evidence type="ECO:0000313" key="4">
    <source>
        <dbReference type="Proteomes" id="UP000601435"/>
    </source>
</evidence>
<sequence>MVLRLFRDMASRRVSVVNYNTAISALGREGQWQLAGQMLGDMAHASESASEWELAVQTFSSMMEDMPAAKVHDVLQPSVDKVSPDASTGNAVISACGKLLVKNLACCELYRGADSVVLSAWIAAMDLNAHWRLSMQLLRSMPEMKITPDTVSFNTTMSILEVLGNFAGQWALTGHLTAVPCAEETKAAQLWEEALDLFRSMLEARISPDRFSYNAAMSAGAQGGQWQLTRQFFGTMRDAEVMPDMYCYSTLCTAYSAASQWQLAVQLFHSMPAGVATDAVFYNTAMLAYQTGEQWQPSLQLFEDMRTAKIPADVL</sequence>
<reference evidence="3" key="1">
    <citation type="submission" date="2021-02" db="EMBL/GenBank/DDBJ databases">
        <authorList>
            <person name="Dougan E. K."/>
            <person name="Rhodes N."/>
            <person name="Thang M."/>
            <person name="Chan C."/>
        </authorList>
    </citation>
    <scope>NUCLEOTIDE SEQUENCE</scope>
</reference>
<dbReference type="PANTHER" id="PTHR47447:SF17">
    <property type="entry name" value="OS12G0638900 PROTEIN"/>
    <property type="match status" value="1"/>
</dbReference>
<dbReference type="Pfam" id="PF01535">
    <property type="entry name" value="PPR"/>
    <property type="match status" value="2"/>
</dbReference>
<feature type="non-terminal residue" evidence="3">
    <location>
        <position position="315"/>
    </location>
</feature>
<evidence type="ECO:0000256" key="2">
    <source>
        <dbReference type="PROSITE-ProRule" id="PRU00708"/>
    </source>
</evidence>
<evidence type="ECO:0000256" key="1">
    <source>
        <dbReference type="ARBA" id="ARBA00022737"/>
    </source>
</evidence>
<gene>
    <name evidence="3" type="ORF">SNEC2469_LOCUS9560</name>
</gene>
<evidence type="ECO:0008006" key="5">
    <source>
        <dbReference type="Google" id="ProtNLM"/>
    </source>
</evidence>
<evidence type="ECO:0000313" key="3">
    <source>
        <dbReference type="EMBL" id="CAE7361943.1"/>
    </source>
</evidence>
<dbReference type="NCBIfam" id="TIGR00756">
    <property type="entry name" value="PPR"/>
    <property type="match status" value="1"/>
</dbReference>
<proteinExistence type="predicted"/>
<dbReference type="EMBL" id="CAJNJA010015451">
    <property type="protein sequence ID" value="CAE7361943.1"/>
    <property type="molecule type" value="Genomic_DNA"/>
</dbReference>
<dbReference type="PROSITE" id="PS51375">
    <property type="entry name" value="PPR"/>
    <property type="match status" value="1"/>
</dbReference>
<protein>
    <recommendedName>
        <fullName evidence="5">Pentatricopeptide repeat-containing protein, chloroplastic</fullName>
    </recommendedName>
</protein>
<dbReference type="PANTHER" id="PTHR47447">
    <property type="entry name" value="OS03G0856100 PROTEIN"/>
    <property type="match status" value="1"/>
</dbReference>
<name>A0A812PXZ3_9DINO</name>
<accession>A0A812PXZ3</accession>
<dbReference type="InterPro" id="IPR011990">
    <property type="entry name" value="TPR-like_helical_dom_sf"/>
</dbReference>
<keyword evidence="4" id="KW-1185">Reference proteome</keyword>
<dbReference type="OrthoDB" id="185373at2759"/>
<organism evidence="3 4">
    <name type="scientific">Symbiodinium necroappetens</name>
    <dbReference type="NCBI Taxonomy" id="1628268"/>
    <lineage>
        <taxon>Eukaryota</taxon>
        <taxon>Sar</taxon>
        <taxon>Alveolata</taxon>
        <taxon>Dinophyceae</taxon>
        <taxon>Suessiales</taxon>
        <taxon>Symbiodiniaceae</taxon>
        <taxon>Symbiodinium</taxon>
    </lineage>
</organism>
<feature type="repeat" description="PPR" evidence="2">
    <location>
        <begin position="209"/>
        <end position="243"/>
    </location>
</feature>
<dbReference type="AlphaFoldDB" id="A0A812PXZ3"/>
<dbReference type="Gene3D" id="1.25.40.10">
    <property type="entry name" value="Tetratricopeptide repeat domain"/>
    <property type="match status" value="2"/>
</dbReference>
<comment type="caution">
    <text evidence="3">The sequence shown here is derived from an EMBL/GenBank/DDBJ whole genome shotgun (WGS) entry which is preliminary data.</text>
</comment>
<dbReference type="InterPro" id="IPR002885">
    <property type="entry name" value="PPR_rpt"/>
</dbReference>